<dbReference type="EMBL" id="MN738789">
    <property type="protein sequence ID" value="QHT37008.1"/>
    <property type="molecule type" value="Genomic_DNA"/>
</dbReference>
<reference evidence="1" key="1">
    <citation type="journal article" date="2020" name="Nature">
        <title>Giant virus diversity and host interactions through global metagenomics.</title>
        <authorList>
            <person name="Schulz F."/>
            <person name="Roux S."/>
            <person name="Paez-Espino D."/>
            <person name="Jungbluth S."/>
            <person name="Walsh D.A."/>
            <person name="Denef V.J."/>
            <person name="McMahon K.D."/>
            <person name="Konstantinidis K.T."/>
            <person name="Eloe-Fadrosh E.A."/>
            <person name="Kyrpides N.C."/>
            <person name="Woyke T."/>
        </authorList>
    </citation>
    <scope>NUCLEOTIDE SEQUENCE</scope>
    <source>
        <strain evidence="1">GVMAG-S-ERX555967-131</strain>
    </source>
</reference>
<name>A0A6C0F5T2_9ZZZZ</name>
<protein>
    <recommendedName>
        <fullName evidence="2">Glycosyltransferase 2-like domain-containing protein</fullName>
    </recommendedName>
</protein>
<accession>A0A6C0F5T2</accession>
<organism evidence="1">
    <name type="scientific">viral metagenome</name>
    <dbReference type="NCBI Taxonomy" id="1070528"/>
    <lineage>
        <taxon>unclassified sequences</taxon>
        <taxon>metagenomes</taxon>
        <taxon>organismal metagenomes</taxon>
    </lineage>
</organism>
<dbReference type="AlphaFoldDB" id="A0A6C0F5T2"/>
<evidence type="ECO:0000313" key="1">
    <source>
        <dbReference type="EMBL" id="QHT37008.1"/>
    </source>
</evidence>
<sequence length="223" mass="26150">MYDIFLCVRDNSDTLLDTFKCFEECEKAGFEFTYYIYENDSVDETAKIVTNFMKNKKGIFKSDKLNTKKFNHVTSKDRIKNMVLYRNNCKNLCNNFNKYAIVIDTNITFSIETLLKIKNVLDDDEYNVCGCAYGIDENNKYYDVYAFKSLRNKKNIDYSTGSFINVNSAFGGICIIRSYAYHKCHYGIPMNNEDNEHVFLCHELQKYGNIIIVKQALCTWKRD</sequence>
<dbReference type="SUPFAM" id="SSF53448">
    <property type="entry name" value="Nucleotide-diphospho-sugar transferases"/>
    <property type="match status" value="1"/>
</dbReference>
<dbReference type="InterPro" id="IPR029044">
    <property type="entry name" value="Nucleotide-diphossugar_trans"/>
</dbReference>
<evidence type="ECO:0008006" key="2">
    <source>
        <dbReference type="Google" id="ProtNLM"/>
    </source>
</evidence>
<proteinExistence type="predicted"/>